<dbReference type="SUPFAM" id="SSF54695">
    <property type="entry name" value="POZ domain"/>
    <property type="match status" value="1"/>
</dbReference>
<dbReference type="InterPro" id="IPR002083">
    <property type="entry name" value="MATH/TRAF_dom"/>
</dbReference>
<dbReference type="SMART" id="SM00225">
    <property type="entry name" value="BTB"/>
    <property type="match status" value="1"/>
</dbReference>
<accession>A0A8T0EEL9</accession>
<dbReference type="EMBL" id="JABXBU010002228">
    <property type="protein sequence ID" value="KAF8771093.1"/>
    <property type="molecule type" value="Genomic_DNA"/>
</dbReference>
<dbReference type="Pfam" id="PF00651">
    <property type="entry name" value="BTB"/>
    <property type="match status" value="1"/>
</dbReference>
<dbReference type="PANTHER" id="PTHR24410:SF23">
    <property type="entry name" value="BTB DOMAIN-CONTAINING PROTEIN-RELATED"/>
    <property type="match status" value="1"/>
</dbReference>
<reference evidence="3" key="2">
    <citation type="submission" date="2020-06" db="EMBL/GenBank/DDBJ databases">
        <authorList>
            <person name="Sheffer M."/>
        </authorList>
    </citation>
    <scope>NUCLEOTIDE SEQUENCE</scope>
</reference>
<dbReference type="CDD" id="cd00121">
    <property type="entry name" value="MATH"/>
    <property type="match status" value="1"/>
</dbReference>
<feature type="coiled-coil region" evidence="1">
    <location>
        <begin position="367"/>
        <end position="394"/>
    </location>
</feature>
<name>A0A8T0EEL9_ARGBR</name>
<evidence type="ECO:0000256" key="1">
    <source>
        <dbReference type="SAM" id="Coils"/>
    </source>
</evidence>
<keyword evidence="1" id="KW-0175">Coiled coil</keyword>
<comment type="caution">
    <text evidence="3">The sequence shown here is derived from an EMBL/GenBank/DDBJ whole genome shotgun (WGS) entry which is preliminary data.</text>
</comment>
<keyword evidence="4" id="KW-1185">Reference proteome</keyword>
<reference evidence="3" key="1">
    <citation type="journal article" date="2020" name="bioRxiv">
        <title>Chromosome-level reference genome of the European wasp spider Argiope bruennichi: a resource for studies on range expansion and evolutionary adaptation.</title>
        <authorList>
            <person name="Sheffer M.M."/>
            <person name="Hoppe A."/>
            <person name="Krehenwinkel H."/>
            <person name="Uhl G."/>
            <person name="Kuss A.W."/>
            <person name="Jensen L."/>
            <person name="Jensen C."/>
            <person name="Gillespie R.G."/>
            <person name="Hoff K.J."/>
            <person name="Prost S."/>
        </authorList>
    </citation>
    <scope>NUCLEOTIDE SEQUENCE</scope>
</reference>
<evidence type="ECO:0000259" key="2">
    <source>
        <dbReference type="PROSITE" id="PS50097"/>
    </source>
</evidence>
<dbReference type="InterPro" id="IPR051481">
    <property type="entry name" value="BTB-POZ/Galectin-3-binding"/>
</dbReference>
<evidence type="ECO:0000313" key="3">
    <source>
        <dbReference type="EMBL" id="KAF8771093.1"/>
    </source>
</evidence>
<dbReference type="Proteomes" id="UP000807504">
    <property type="component" value="Unassembled WGS sequence"/>
</dbReference>
<dbReference type="CDD" id="cd18186">
    <property type="entry name" value="BTB_POZ_ZBTB_KLHL-like"/>
    <property type="match status" value="1"/>
</dbReference>
<dbReference type="PANTHER" id="PTHR24410">
    <property type="entry name" value="HL07962P-RELATED"/>
    <property type="match status" value="1"/>
</dbReference>
<feature type="domain" description="BTB" evidence="2">
    <location>
        <begin position="259"/>
        <end position="323"/>
    </location>
</feature>
<dbReference type="PROSITE" id="PS50097">
    <property type="entry name" value="BTB"/>
    <property type="match status" value="1"/>
</dbReference>
<evidence type="ECO:0000313" key="4">
    <source>
        <dbReference type="Proteomes" id="UP000807504"/>
    </source>
</evidence>
<dbReference type="Gene3D" id="3.30.710.10">
    <property type="entry name" value="Potassium Channel Kv1.1, Chain A"/>
    <property type="match status" value="1"/>
</dbReference>
<dbReference type="AlphaFoldDB" id="A0A8T0EEL9"/>
<dbReference type="SUPFAM" id="SSF49599">
    <property type="entry name" value="TRAF domain-like"/>
    <property type="match status" value="1"/>
</dbReference>
<dbReference type="InterPro" id="IPR000210">
    <property type="entry name" value="BTB/POZ_dom"/>
</dbReference>
<sequence>MASAACKKASFTFIWTIENISELTYLDLKSPVFFPRSVCEEDFYIQIDESVDFCCYLRENEEIFMESEKSEIDIEFSFLSADGSPIISERIDKTNMVAKMATTDVYLKRRSEFMPNNTLTIQCRMWRRGREISTTDFGYASTMLKTYRKSIIWEIKEFTTLPCSTTEDFSKLGMDEKRVYPVKRFFPGSPYMALILYLKQNSGYDSVNVDFLLEKGRDYAFGCEISVLDINGKKKRNSCSDSCRLKEALKNLHSDATLSDINLRIGAELYPVHKNILFSRCPAFKKMLNNDMMTKTLEIEDMDGNTLRRLLQYIYTETVEDLDDGNILDLYKAADDYQLLELRHKCSHFLEMHMHENNLSDILYLAKKCQDKELEEAALQRQEFLEEMDEIRNRNVIDTDK</sequence>
<gene>
    <name evidence="3" type="ORF">HNY73_018547</name>
</gene>
<dbReference type="InterPro" id="IPR011333">
    <property type="entry name" value="SKP1/BTB/POZ_sf"/>
</dbReference>
<proteinExistence type="predicted"/>
<protein>
    <submittedName>
        <fullName evidence="3">Speckle-type POZ protein-like like protein</fullName>
    </submittedName>
</protein>
<organism evidence="3 4">
    <name type="scientific">Argiope bruennichi</name>
    <name type="common">Wasp spider</name>
    <name type="synonym">Aranea bruennichi</name>
    <dbReference type="NCBI Taxonomy" id="94029"/>
    <lineage>
        <taxon>Eukaryota</taxon>
        <taxon>Metazoa</taxon>
        <taxon>Ecdysozoa</taxon>
        <taxon>Arthropoda</taxon>
        <taxon>Chelicerata</taxon>
        <taxon>Arachnida</taxon>
        <taxon>Araneae</taxon>
        <taxon>Araneomorphae</taxon>
        <taxon>Entelegynae</taxon>
        <taxon>Araneoidea</taxon>
        <taxon>Araneidae</taxon>
        <taxon>Argiope</taxon>
    </lineage>
</organism>